<dbReference type="GeneID" id="111117957"/>
<evidence type="ECO:0000256" key="5">
    <source>
        <dbReference type="PROSITE-ProRule" id="PRU00302"/>
    </source>
</evidence>
<protein>
    <submittedName>
        <fullName evidence="9">Complement component receptor 1-like protein</fullName>
    </submittedName>
</protein>
<reference evidence="9" key="1">
    <citation type="submission" date="2025-08" db="UniProtKB">
        <authorList>
            <consortium name="RefSeq"/>
        </authorList>
    </citation>
    <scope>IDENTIFICATION</scope>
    <source>
        <tissue evidence="9">Whole sample</tissue>
    </source>
</reference>
<feature type="signal peptide" evidence="6">
    <location>
        <begin position="1"/>
        <end position="26"/>
    </location>
</feature>
<keyword evidence="3 6" id="KW-0732">Signal</keyword>
<evidence type="ECO:0000256" key="6">
    <source>
        <dbReference type="SAM" id="SignalP"/>
    </source>
</evidence>
<feature type="domain" description="Sushi" evidence="7">
    <location>
        <begin position="158"/>
        <end position="219"/>
    </location>
</feature>
<keyword evidence="2 5" id="KW-0768">Sushi</keyword>
<evidence type="ECO:0000256" key="4">
    <source>
        <dbReference type="ARBA" id="ARBA00023157"/>
    </source>
</evidence>
<dbReference type="InterPro" id="IPR051503">
    <property type="entry name" value="ComplSys_Reg/VirEntry_Med"/>
</dbReference>
<evidence type="ECO:0000256" key="2">
    <source>
        <dbReference type="ARBA" id="ARBA00022659"/>
    </source>
</evidence>
<dbReference type="SMART" id="SM00032">
    <property type="entry name" value="CCP"/>
    <property type="match status" value="5"/>
</dbReference>
<dbReference type="Proteomes" id="UP000694844">
    <property type="component" value="Chromosome 2"/>
</dbReference>
<dbReference type="InterPro" id="IPR035976">
    <property type="entry name" value="Sushi/SCR/CCP_sf"/>
</dbReference>
<dbReference type="PROSITE" id="PS50923">
    <property type="entry name" value="SUSHI"/>
    <property type="match status" value="5"/>
</dbReference>
<evidence type="ECO:0000313" key="9">
    <source>
        <dbReference type="RefSeq" id="XP_022312913.1"/>
    </source>
</evidence>
<dbReference type="OrthoDB" id="6059598at2759"/>
<feature type="domain" description="Sushi" evidence="7">
    <location>
        <begin position="220"/>
        <end position="286"/>
    </location>
</feature>
<organism evidence="8 9">
    <name type="scientific">Crassostrea virginica</name>
    <name type="common">Eastern oyster</name>
    <dbReference type="NCBI Taxonomy" id="6565"/>
    <lineage>
        <taxon>Eukaryota</taxon>
        <taxon>Metazoa</taxon>
        <taxon>Spiralia</taxon>
        <taxon>Lophotrochozoa</taxon>
        <taxon>Mollusca</taxon>
        <taxon>Bivalvia</taxon>
        <taxon>Autobranchia</taxon>
        <taxon>Pteriomorphia</taxon>
        <taxon>Ostreida</taxon>
        <taxon>Ostreoidea</taxon>
        <taxon>Ostreidae</taxon>
        <taxon>Crassostrea</taxon>
    </lineage>
</organism>
<evidence type="ECO:0000259" key="7">
    <source>
        <dbReference type="PROSITE" id="PS50923"/>
    </source>
</evidence>
<evidence type="ECO:0000256" key="3">
    <source>
        <dbReference type="ARBA" id="ARBA00022729"/>
    </source>
</evidence>
<dbReference type="PANTHER" id="PTHR45785:SF2">
    <property type="entry name" value="COMPLEMENT FACTOR H-RELATED"/>
    <property type="match status" value="1"/>
</dbReference>
<dbReference type="SUPFAM" id="SSF57535">
    <property type="entry name" value="Complement control module/SCR domain"/>
    <property type="match status" value="5"/>
</dbReference>
<keyword evidence="4 5" id="KW-1015">Disulfide bond</keyword>
<dbReference type="PANTHER" id="PTHR45785">
    <property type="entry name" value="COMPLEMENT FACTOR H-RELATED"/>
    <property type="match status" value="1"/>
</dbReference>
<dbReference type="Gene3D" id="2.10.70.10">
    <property type="entry name" value="Complement Module, domain 1"/>
    <property type="match status" value="5"/>
</dbReference>
<dbReference type="RefSeq" id="XP_022312913.1">
    <property type="nucleotide sequence ID" value="XM_022457205.1"/>
</dbReference>
<feature type="domain" description="Sushi" evidence="7">
    <location>
        <begin position="287"/>
        <end position="348"/>
    </location>
</feature>
<comment type="subcellular location">
    <subcellularLocation>
        <location evidence="1">Virion</location>
    </subcellularLocation>
</comment>
<comment type="caution">
    <text evidence="5">Lacks conserved residue(s) required for the propagation of feature annotation.</text>
</comment>
<dbReference type="KEGG" id="cvn:111117957"/>
<feature type="disulfide bond" evidence="5">
    <location>
        <begin position="97"/>
        <end position="140"/>
    </location>
</feature>
<dbReference type="AlphaFoldDB" id="A0A8B8CAX6"/>
<feature type="chain" id="PRO_5034328122" evidence="6">
    <location>
        <begin position="27"/>
        <end position="413"/>
    </location>
</feature>
<keyword evidence="8" id="KW-1185">Reference proteome</keyword>
<evidence type="ECO:0000256" key="1">
    <source>
        <dbReference type="ARBA" id="ARBA00004328"/>
    </source>
</evidence>
<feature type="domain" description="Sushi" evidence="7">
    <location>
        <begin position="28"/>
        <end position="92"/>
    </location>
</feature>
<feature type="domain" description="Sushi" evidence="7">
    <location>
        <begin position="95"/>
        <end position="156"/>
    </location>
</feature>
<dbReference type="Pfam" id="PF00084">
    <property type="entry name" value="Sushi"/>
    <property type="match status" value="4"/>
</dbReference>
<dbReference type="InterPro" id="IPR000436">
    <property type="entry name" value="Sushi_SCR_CCP_dom"/>
</dbReference>
<dbReference type="CDD" id="cd00033">
    <property type="entry name" value="CCP"/>
    <property type="match status" value="4"/>
</dbReference>
<accession>A0A8B8CAX6</accession>
<gene>
    <name evidence="9" type="primary">LOC111117957</name>
</gene>
<evidence type="ECO:0000313" key="8">
    <source>
        <dbReference type="Proteomes" id="UP000694844"/>
    </source>
</evidence>
<name>A0A8B8CAX6_CRAVI</name>
<proteinExistence type="predicted"/>
<sequence length="413" mass="46468">MGNCIFWIAVSLIFALSINNINQVCATRFCDTTWISKTHPNMIVTPSVSKLSYGEEVFFSCKPGYLLHGPNRSECMSNGRIPVNTMTFYCEDLGIHCEHRQLDQPHLTVSPIKDIYRYNEEVSLRCDEGYILRVPSSARCTEDFVFDIPSTSVCEAEVRCHKSDSKINVLHLVVTPSKDEYRYNETVSLECEEGYTLQGPSTATCQQEFNILSPPSCIATYCDASWIYQQSHDIVYSSNSDPSKLKVGESINFSCRRGHRLRGARSVKCLPSGELEGDGLLSYCEQIRCSRNTELGDIISTPDKNFYDFNETIHFQCAGDKTVYGPTSARCSEQGWEYEGSSMPVCANRYCDVTWLHRQGMYLTPNVDGKAPVGTRLQANCLQNKRLRCGKSAVCMPNGRLNGIEHMCFCEGE</sequence>